<accession>A0A523QKH8</accession>
<organism evidence="2 3">
    <name type="scientific">Aerophobetes bacterium</name>
    <dbReference type="NCBI Taxonomy" id="2030807"/>
    <lineage>
        <taxon>Bacteria</taxon>
        <taxon>Candidatus Aerophobota</taxon>
    </lineage>
</organism>
<dbReference type="EMBL" id="SOKU01000121">
    <property type="protein sequence ID" value="TES86196.1"/>
    <property type="molecule type" value="Genomic_DNA"/>
</dbReference>
<comment type="caution">
    <text evidence="2">The sequence shown here is derived from an EMBL/GenBank/DDBJ whole genome shotgun (WGS) entry which is preliminary data.</text>
</comment>
<name>A0A523QKH8_UNCAE</name>
<reference evidence="2 3" key="1">
    <citation type="submission" date="2019-03" db="EMBL/GenBank/DDBJ databases">
        <title>Metabolic potential of uncultured bacteria and archaea associated with petroleum seepage in deep-sea sediments.</title>
        <authorList>
            <person name="Dong X."/>
            <person name="Hubert C."/>
        </authorList>
    </citation>
    <scope>NUCLEOTIDE SEQUENCE [LARGE SCALE GENOMIC DNA]</scope>
    <source>
        <strain evidence="2">E44_bin92</strain>
    </source>
</reference>
<proteinExistence type="predicted"/>
<feature type="non-terminal residue" evidence="2">
    <location>
        <position position="203"/>
    </location>
</feature>
<keyword evidence="1" id="KW-0472">Membrane</keyword>
<sequence length="203" mass="22067">MNFEDLKEKAERLMKDIIRKSKGYTDLLTPEEKKGIGQAIVATKKKIDAKAKDKKGLLIAYKALKTAANSFLKRVAVVKKAEKKATPAPEPVSQRSTATSGSGKTVAIVILALSVLILLIVVAGLGIRSEFVLKPKAEEYVAEIATADIKSKEINSLKTEVGDLEKVIAKKDTALNNVISESAKKDTMIDSLAQQSKEMEDIR</sequence>
<keyword evidence="1" id="KW-1133">Transmembrane helix</keyword>
<evidence type="ECO:0000313" key="2">
    <source>
        <dbReference type="EMBL" id="TES86196.1"/>
    </source>
</evidence>
<dbReference type="AlphaFoldDB" id="A0A523QKH8"/>
<keyword evidence="1" id="KW-0812">Transmembrane</keyword>
<dbReference type="Proteomes" id="UP000320781">
    <property type="component" value="Unassembled WGS sequence"/>
</dbReference>
<evidence type="ECO:0000256" key="1">
    <source>
        <dbReference type="SAM" id="Phobius"/>
    </source>
</evidence>
<feature type="transmembrane region" description="Helical" evidence="1">
    <location>
        <begin position="106"/>
        <end position="127"/>
    </location>
</feature>
<evidence type="ECO:0000313" key="3">
    <source>
        <dbReference type="Proteomes" id="UP000320781"/>
    </source>
</evidence>
<protein>
    <submittedName>
        <fullName evidence="2">Uncharacterized protein</fullName>
    </submittedName>
</protein>
<gene>
    <name evidence="2" type="ORF">E3J95_02555</name>
</gene>